<protein>
    <recommendedName>
        <fullName evidence="5">Mcm2 3 5 family protein</fullName>
    </recommendedName>
</protein>
<evidence type="ECO:0000313" key="4">
    <source>
        <dbReference type="Proteomes" id="UP000813444"/>
    </source>
</evidence>
<feature type="transmembrane region" description="Helical" evidence="2">
    <location>
        <begin position="146"/>
        <end position="171"/>
    </location>
</feature>
<keyword evidence="4" id="KW-1185">Reference proteome</keyword>
<organism evidence="3 4">
    <name type="scientific">Stachybotrys elegans</name>
    <dbReference type="NCBI Taxonomy" id="80388"/>
    <lineage>
        <taxon>Eukaryota</taxon>
        <taxon>Fungi</taxon>
        <taxon>Dikarya</taxon>
        <taxon>Ascomycota</taxon>
        <taxon>Pezizomycotina</taxon>
        <taxon>Sordariomycetes</taxon>
        <taxon>Hypocreomycetidae</taxon>
        <taxon>Hypocreales</taxon>
        <taxon>Stachybotryaceae</taxon>
        <taxon>Stachybotrys</taxon>
    </lineage>
</organism>
<sequence length="853" mass="94563">MSPHFLSRPAYHRVNSDSYLPDDGLDNSSPFFHRTSFTRVPVGARGGSGASTPRSYNPGSPFLKSPGWTRTPTIPEFERYDIRPSASEGGISGEPSPAFNKAEVNRQDPINDDDDDYDDELFHNKFGQPPSYCWSKEDIHVRRFSWFPLITFFLSVYSTILSGLWLVVAIIQPSWGHRISTRQGLEPASASLIAALVAKTIEISFVTVFVAWLGQVLTRRAFRRQTEGMTVAEMTMRNWVLQPGSLLIHSGNLRYAGLTFLGVLTLTATVASAFYTTASEAMVAPKVKSGGWVHKELSGLAYTSYANVTYISRDCANGIVEGDGESSGSCLSVQFAGQSYRNLISFMTGWERLIENGTQIPADLTGRPTGTMLLFDNTTMTSSWIETAYGNVAQQHDSNGRIINNVTLAMPHPGVYAAATDPTNGILQPDDLAGIGRYSVRAGVVSPSVNVMCVNMDRDELAPLVYTEWPYSSTEPTHVGDQRIGTEDWLEHVPPNVDEDGNLYYYNRTEVDDIFRWGEDYTRQPPVFQLFPSDYNLLTNSTVAGSDAIYMLAKSPHIEQYTLCELRSWVSPNCSTHFTISGTTGASMFAHCEDPNDQDSYRRSFDPEPEWAPPAMDWRQVALSWALSMDLNGGAYNNNASNARIITQLALGEAELPADRPSIAEALAVFASSTIVLGSIDTPFVHYWSHTETQLRNPDRQMFNASLITQQYTSGHVEDWHVVFYAVLGPVFAINLFCLIYFILRSGLVTDFTEPQNLFALAINSPPSAQIKGSCGGGPTKRDLVVPWRVAYAPSANHYFFEEANEKPWRGRYSEIGVEHSTGADAGPLKSSYRRLSKSTGWLDWGRNRTTAQ</sequence>
<evidence type="ECO:0000256" key="2">
    <source>
        <dbReference type="SAM" id="Phobius"/>
    </source>
</evidence>
<dbReference type="Proteomes" id="UP000813444">
    <property type="component" value="Unassembled WGS sequence"/>
</dbReference>
<dbReference type="AlphaFoldDB" id="A0A8K0SP51"/>
<comment type="caution">
    <text evidence="3">The sequence shown here is derived from an EMBL/GenBank/DDBJ whole genome shotgun (WGS) entry which is preliminary data.</text>
</comment>
<evidence type="ECO:0008006" key="5">
    <source>
        <dbReference type="Google" id="ProtNLM"/>
    </source>
</evidence>
<reference evidence="3" key="1">
    <citation type="journal article" date="2021" name="Nat. Commun.">
        <title>Genetic determinants of endophytism in the Arabidopsis root mycobiome.</title>
        <authorList>
            <person name="Mesny F."/>
            <person name="Miyauchi S."/>
            <person name="Thiergart T."/>
            <person name="Pickel B."/>
            <person name="Atanasova L."/>
            <person name="Karlsson M."/>
            <person name="Huettel B."/>
            <person name="Barry K.W."/>
            <person name="Haridas S."/>
            <person name="Chen C."/>
            <person name="Bauer D."/>
            <person name="Andreopoulos W."/>
            <person name="Pangilinan J."/>
            <person name="LaButti K."/>
            <person name="Riley R."/>
            <person name="Lipzen A."/>
            <person name="Clum A."/>
            <person name="Drula E."/>
            <person name="Henrissat B."/>
            <person name="Kohler A."/>
            <person name="Grigoriev I.V."/>
            <person name="Martin F.M."/>
            <person name="Hacquard S."/>
        </authorList>
    </citation>
    <scope>NUCLEOTIDE SEQUENCE</scope>
    <source>
        <strain evidence="3">MPI-CAGE-CH-0235</strain>
    </source>
</reference>
<dbReference type="OrthoDB" id="4721035at2759"/>
<feature type="transmembrane region" description="Helical" evidence="2">
    <location>
        <begin position="255"/>
        <end position="275"/>
    </location>
</feature>
<feature type="region of interest" description="Disordered" evidence="1">
    <location>
        <begin position="40"/>
        <end position="69"/>
    </location>
</feature>
<feature type="region of interest" description="Disordered" evidence="1">
    <location>
        <begin position="1"/>
        <end position="22"/>
    </location>
</feature>
<keyword evidence="2" id="KW-1133">Transmembrane helix</keyword>
<gene>
    <name evidence="3" type="ORF">B0I35DRAFT_355419</name>
</gene>
<accession>A0A8K0SP51</accession>
<proteinExistence type="predicted"/>
<evidence type="ECO:0000256" key="1">
    <source>
        <dbReference type="SAM" id="MobiDB-lite"/>
    </source>
</evidence>
<name>A0A8K0SP51_9HYPO</name>
<feature type="transmembrane region" description="Helical" evidence="2">
    <location>
        <begin position="722"/>
        <end position="744"/>
    </location>
</feature>
<feature type="transmembrane region" description="Helical" evidence="2">
    <location>
        <begin position="191"/>
        <end position="214"/>
    </location>
</feature>
<keyword evidence="2" id="KW-0472">Membrane</keyword>
<evidence type="ECO:0000313" key="3">
    <source>
        <dbReference type="EMBL" id="KAH7313809.1"/>
    </source>
</evidence>
<dbReference type="EMBL" id="JAGPNK010000009">
    <property type="protein sequence ID" value="KAH7313809.1"/>
    <property type="molecule type" value="Genomic_DNA"/>
</dbReference>
<keyword evidence="2" id="KW-0812">Transmembrane</keyword>